<dbReference type="Gramene" id="TraesARI3B03G01786350.1">
    <property type="protein sequence ID" value="TraesARI3B03G01786350.1"/>
    <property type="gene ID" value="TraesARI3B03G01786350"/>
</dbReference>
<name>A0A341SQ69_WHEAT</name>
<dbReference type="Gramene" id="TraesWEE_scaffold_019567_01G000200.1">
    <property type="protein sequence ID" value="TraesWEE_scaffold_019567_01G000200.1"/>
    <property type="gene ID" value="TraesWEE_scaffold_019567_01G000200"/>
</dbReference>
<dbReference type="EnsemblPlants" id="TraesCS3B02G510700.1">
    <property type="protein sequence ID" value="TraesCS3B02G510700.1"/>
    <property type="gene ID" value="TraesCS3B02G510700"/>
</dbReference>
<sequence>MVLGGCGNGADGARADQFNGGSSTGQRQQHGGRPLDWKENVFVDSESEDNDGVSEDGEDAPSMHDQQEAQMQVEKETQIQVEKDAPPRDGNLETRRSVRLVKKKTKGVNSLYPVA</sequence>
<dbReference type="GeneID" id="123187360"/>
<dbReference type="Gramene" id="TraesNOR7A03G04057290.1">
    <property type="protein sequence ID" value="TraesNOR7A03G04057290.1"/>
    <property type="gene ID" value="TraesNOR7A03G04057290"/>
</dbReference>
<dbReference type="Gramene" id="TraesCS3B02G510700.1">
    <property type="protein sequence ID" value="TraesCS3B02G510700.1"/>
    <property type="gene ID" value="TraesCS3B02G510700"/>
</dbReference>
<keyword evidence="3" id="KW-1185">Reference proteome</keyword>
<reference evidence="2" key="1">
    <citation type="submission" date="2018-08" db="EMBL/GenBank/DDBJ databases">
        <authorList>
            <person name="Rossello M."/>
        </authorList>
    </citation>
    <scope>NUCLEOTIDE SEQUENCE [LARGE SCALE GENOMIC DNA]</scope>
    <source>
        <strain evidence="2">cv. Chinese Spring</strain>
    </source>
</reference>
<reference evidence="2" key="2">
    <citation type="submission" date="2018-10" db="UniProtKB">
        <authorList>
            <consortium name="EnsemblPlants"/>
        </authorList>
    </citation>
    <scope>IDENTIFICATION</scope>
</reference>
<dbReference type="OrthoDB" id="710093at2759"/>
<accession>A0A341SQ69</accession>
<dbReference type="Gramene" id="TraesCSU03G0251000.1">
    <property type="protein sequence ID" value="TraesCSU03G0251000.1.CDS"/>
    <property type="gene ID" value="TraesCSU03G0251000"/>
</dbReference>
<dbReference type="Gramene" id="TraesMAC7A03G04012070.1">
    <property type="protein sequence ID" value="TraesMAC7A03G04012070.1"/>
    <property type="gene ID" value="TraesMAC7A03G04012070"/>
</dbReference>
<feature type="compositionally biased region" description="Gly residues" evidence="1">
    <location>
        <begin position="1"/>
        <end position="10"/>
    </location>
</feature>
<dbReference type="Gramene" id="TraesMAC2B03G00845830.1">
    <property type="protein sequence ID" value="TraesMAC2B03G00845830.1"/>
    <property type="gene ID" value="TraesMAC2B03G00845830"/>
</dbReference>
<dbReference type="Gramene" id="TraesROB_scaffold_059410_01G000100.1">
    <property type="protein sequence ID" value="TraesROB_scaffold_059410_01G000100.1"/>
    <property type="gene ID" value="TraesROB_scaffold_059410_01G000100"/>
</dbReference>
<dbReference type="Gramene" id="TraesNOR2B03G00858980.1">
    <property type="protein sequence ID" value="TraesNOR2B03G00858980.1"/>
    <property type="gene ID" value="TraesNOR2B03G00858980"/>
</dbReference>
<evidence type="ECO:0000313" key="2">
    <source>
        <dbReference type="EnsemblPlants" id="TraesCSU02G180600.1"/>
    </source>
</evidence>
<evidence type="ECO:0000256" key="1">
    <source>
        <dbReference type="SAM" id="MobiDB-lite"/>
    </source>
</evidence>
<proteinExistence type="predicted"/>
<dbReference type="Proteomes" id="UP000019116">
    <property type="component" value="Chromosome Un"/>
</dbReference>
<evidence type="ECO:0000313" key="3">
    <source>
        <dbReference type="Proteomes" id="UP000019116"/>
    </source>
</evidence>
<dbReference type="KEGG" id="taes:123176076"/>
<feature type="compositionally biased region" description="Acidic residues" evidence="1">
    <location>
        <begin position="45"/>
        <end position="59"/>
    </location>
</feature>
<protein>
    <submittedName>
        <fullName evidence="2">Uncharacterized protein</fullName>
    </submittedName>
</protein>
<dbReference type="OMA" id="LVMELQI"/>
<dbReference type="EnsemblPlants" id="TraesCSU02G180600.1">
    <property type="protein sequence ID" value="TraesCSU02G180600.1"/>
    <property type="gene ID" value="TraesCSU02G180600"/>
</dbReference>
<feature type="region of interest" description="Disordered" evidence="1">
    <location>
        <begin position="1"/>
        <end position="97"/>
    </location>
</feature>
<feature type="compositionally biased region" description="Basic and acidic residues" evidence="1">
    <location>
        <begin position="61"/>
        <end position="96"/>
    </location>
</feature>
<dbReference type="Gramene" id="TraesCSU02G180600.1">
    <property type="protein sequence ID" value="TraesCSU02G180600.1"/>
    <property type="gene ID" value="TraesCSU02G180600"/>
</dbReference>
<feature type="compositionally biased region" description="Polar residues" evidence="1">
    <location>
        <begin position="19"/>
        <end position="29"/>
    </location>
</feature>
<dbReference type="Gramene" id="TraesCS2A03G0177100.1">
    <property type="protein sequence ID" value="TraesCS2A03G0177100.1.CDS"/>
    <property type="gene ID" value="TraesCS2A03G0177100"/>
</dbReference>
<dbReference type="AlphaFoldDB" id="A0A341SQ69"/>
<organism evidence="2">
    <name type="scientific">Triticum aestivum</name>
    <name type="common">Wheat</name>
    <dbReference type="NCBI Taxonomy" id="4565"/>
    <lineage>
        <taxon>Eukaryota</taxon>
        <taxon>Viridiplantae</taxon>
        <taxon>Streptophyta</taxon>
        <taxon>Embryophyta</taxon>
        <taxon>Tracheophyta</taxon>
        <taxon>Spermatophyta</taxon>
        <taxon>Magnoliopsida</taxon>
        <taxon>Liliopsida</taxon>
        <taxon>Poales</taxon>
        <taxon>Poaceae</taxon>
        <taxon>BOP clade</taxon>
        <taxon>Pooideae</taxon>
        <taxon>Triticodae</taxon>
        <taxon>Triticeae</taxon>
        <taxon>Triticinae</taxon>
        <taxon>Triticum</taxon>
    </lineage>
</organism>
<dbReference type="RefSeq" id="XP_044455147.1">
    <property type="nucleotide sequence ID" value="XM_044599212.1"/>
</dbReference>
<gene>
    <name evidence="2" type="primary">LOC123187360</name>
</gene>
<dbReference type="Proteomes" id="UP000019116">
    <property type="component" value="Chromosome 3B"/>
</dbReference>